<protein>
    <recommendedName>
        <fullName evidence="5 18">NADH-ubiquinone oxidoreductase chain 2</fullName>
        <ecNumber evidence="4 18">7.1.1.2</ecNumber>
    </recommendedName>
</protein>
<dbReference type="GO" id="GO:0005743">
    <property type="term" value="C:mitochondrial inner membrane"/>
    <property type="evidence" value="ECO:0007669"/>
    <property type="project" value="UniProtKB-SubCell"/>
</dbReference>
<comment type="function">
    <text evidence="1">Core subunit of the mitochondrial membrane respiratory chain NADH dehydrogenase (Complex I) that is believed to belong to the minimal assembly required for catalysis. Complex I functions in the transfer of electrons from NADH to the respiratory chain. The immediate electron acceptor for the enzyme is believed to be ubiquinone.</text>
</comment>
<evidence type="ECO:0000256" key="7">
    <source>
        <dbReference type="ARBA" id="ARBA00022660"/>
    </source>
</evidence>
<evidence type="ECO:0000256" key="18">
    <source>
        <dbReference type="RuleBase" id="RU003403"/>
    </source>
</evidence>
<geneLocation type="mitochondrion" evidence="20"/>
<dbReference type="InterPro" id="IPR003917">
    <property type="entry name" value="NADH_UbQ_OxRdtase_chain2"/>
</dbReference>
<dbReference type="InterPro" id="IPR001750">
    <property type="entry name" value="ND/Mrp_TM"/>
</dbReference>
<dbReference type="GO" id="GO:0006120">
    <property type="term" value="P:mitochondrial electron transport, NADH to ubiquinone"/>
    <property type="evidence" value="ECO:0007669"/>
    <property type="project" value="InterPro"/>
</dbReference>
<keyword evidence="7 18" id="KW-0679">Respiratory chain</keyword>
<dbReference type="PANTHER" id="PTHR46552:SF1">
    <property type="entry name" value="NADH-UBIQUINONE OXIDOREDUCTASE CHAIN 2"/>
    <property type="match status" value="1"/>
</dbReference>
<dbReference type="EC" id="7.1.1.2" evidence="4 18"/>
<feature type="transmembrane region" description="Helical" evidence="18">
    <location>
        <begin position="232"/>
        <end position="255"/>
    </location>
</feature>
<comment type="catalytic activity">
    <reaction evidence="17 18">
        <text>a ubiquinone + NADH + 5 H(+)(in) = a ubiquinol + NAD(+) + 4 H(+)(out)</text>
        <dbReference type="Rhea" id="RHEA:29091"/>
        <dbReference type="Rhea" id="RHEA-COMP:9565"/>
        <dbReference type="Rhea" id="RHEA-COMP:9566"/>
        <dbReference type="ChEBI" id="CHEBI:15378"/>
        <dbReference type="ChEBI" id="CHEBI:16389"/>
        <dbReference type="ChEBI" id="CHEBI:17976"/>
        <dbReference type="ChEBI" id="CHEBI:57540"/>
        <dbReference type="ChEBI" id="CHEBI:57945"/>
        <dbReference type="EC" id="7.1.1.2"/>
    </reaction>
</comment>
<evidence type="ECO:0000256" key="9">
    <source>
        <dbReference type="ARBA" id="ARBA00022792"/>
    </source>
</evidence>
<dbReference type="Pfam" id="PF00361">
    <property type="entry name" value="Proton_antipo_M"/>
    <property type="match status" value="1"/>
</dbReference>
<dbReference type="AlphaFoldDB" id="A0A650BJW9"/>
<evidence type="ECO:0000256" key="14">
    <source>
        <dbReference type="ARBA" id="ARBA00023075"/>
    </source>
</evidence>
<accession>A0A650BJW9</accession>
<keyword evidence="15 18" id="KW-0496">Mitochondrion</keyword>
<name>A0A650BJW9_9HEXA</name>
<keyword evidence="13 18" id="KW-0520">NAD</keyword>
<proteinExistence type="inferred from homology"/>
<evidence type="ECO:0000256" key="13">
    <source>
        <dbReference type="ARBA" id="ARBA00023027"/>
    </source>
</evidence>
<evidence type="ECO:0000256" key="4">
    <source>
        <dbReference type="ARBA" id="ARBA00012944"/>
    </source>
</evidence>
<dbReference type="GO" id="GO:0008137">
    <property type="term" value="F:NADH dehydrogenase (ubiquinone) activity"/>
    <property type="evidence" value="ECO:0007669"/>
    <property type="project" value="UniProtKB-EC"/>
</dbReference>
<evidence type="ECO:0000256" key="2">
    <source>
        <dbReference type="ARBA" id="ARBA00004448"/>
    </source>
</evidence>
<keyword evidence="16 18" id="KW-0472">Membrane</keyword>
<dbReference type="EMBL" id="MN660050">
    <property type="protein sequence ID" value="QGQ56376.1"/>
    <property type="molecule type" value="Genomic_DNA"/>
</dbReference>
<feature type="transmembrane region" description="Helical" evidence="18">
    <location>
        <begin position="59"/>
        <end position="80"/>
    </location>
</feature>
<evidence type="ECO:0000259" key="19">
    <source>
        <dbReference type="Pfam" id="PF00361"/>
    </source>
</evidence>
<feature type="transmembrane region" description="Helical" evidence="18">
    <location>
        <begin position="131"/>
        <end position="154"/>
    </location>
</feature>
<evidence type="ECO:0000256" key="16">
    <source>
        <dbReference type="ARBA" id="ARBA00023136"/>
    </source>
</evidence>
<feature type="transmembrane region" description="Helical" evidence="18">
    <location>
        <begin position="267"/>
        <end position="285"/>
    </location>
</feature>
<feature type="transmembrane region" description="Helical" evidence="18">
    <location>
        <begin position="309"/>
        <end position="328"/>
    </location>
</feature>
<reference evidence="20" key="1">
    <citation type="submission" date="2019-11" db="EMBL/GenBank/DDBJ databases">
        <title>Mitochondrial genome of Brachystomella parvula (Collembola: Brachystomellidae).</title>
        <authorList>
            <person name="Jiang L.-L."/>
            <person name="Dong J."/>
            <person name="Jin J.-F."/>
            <person name="Zhang F."/>
        </authorList>
    </citation>
    <scope>NUCLEOTIDE SEQUENCE</scope>
    <source>
        <tissue evidence="20">Whole body</tissue>
    </source>
</reference>
<evidence type="ECO:0000256" key="12">
    <source>
        <dbReference type="ARBA" id="ARBA00022989"/>
    </source>
</evidence>
<keyword evidence="8 18" id="KW-0812">Transmembrane</keyword>
<sequence>MLKNKMFIFFPSLILGTLMAISASSWFTAWMGLEINLMSMTPIIINKINFLTVEASIKYFLIQAMSSLILIFSSFLSYTSQKWGFLLSFDNMYFMSLSLKAGIAPLHFWFPQVIMCSNWIQCMVMLTWQKIAPFILMSYLNSKLMSAFIISSALIGTLGGMNQINIKMILVYSSIINSAWMLSLSSTNEIFWWMYFLSYTFMTFSASYVFIKISIEKISSLHKMSLPSLAKIVFLMNFLSLAGLPPFLGFFIKIMAINMLMENNMNLLTIIILITTSILSFYFYLRTSYSSLFINETSLSIKSMVETTVYLKIIFLLSMFSSLGILMIPPLTLLT</sequence>
<keyword evidence="11 18" id="KW-0249">Electron transport</keyword>
<evidence type="ECO:0000256" key="1">
    <source>
        <dbReference type="ARBA" id="ARBA00003257"/>
    </source>
</evidence>
<evidence type="ECO:0000256" key="3">
    <source>
        <dbReference type="ARBA" id="ARBA00007012"/>
    </source>
</evidence>
<feature type="transmembrane region" description="Helical" evidence="18">
    <location>
        <begin position="166"/>
        <end position="184"/>
    </location>
</feature>
<dbReference type="PRINTS" id="PR01436">
    <property type="entry name" value="NADHDHGNASE2"/>
</dbReference>
<evidence type="ECO:0000256" key="8">
    <source>
        <dbReference type="ARBA" id="ARBA00022692"/>
    </source>
</evidence>
<evidence type="ECO:0000256" key="10">
    <source>
        <dbReference type="ARBA" id="ARBA00022967"/>
    </source>
</evidence>
<evidence type="ECO:0000313" key="20">
    <source>
        <dbReference type="EMBL" id="QGQ56376.1"/>
    </source>
</evidence>
<comment type="similarity">
    <text evidence="3 18">Belongs to the complex I subunit 2 family.</text>
</comment>
<feature type="domain" description="NADH:quinone oxidoreductase/Mrp antiporter transmembrane" evidence="19">
    <location>
        <begin position="23"/>
        <end position="277"/>
    </location>
</feature>
<dbReference type="InterPro" id="IPR050175">
    <property type="entry name" value="Complex_I_Subunit_2"/>
</dbReference>
<keyword evidence="14 18" id="KW-0830">Ubiquinone</keyword>
<feature type="transmembrane region" description="Helical" evidence="18">
    <location>
        <begin position="190"/>
        <end position="211"/>
    </location>
</feature>
<keyword evidence="6" id="KW-0813">Transport</keyword>
<feature type="transmembrane region" description="Helical" evidence="18">
    <location>
        <begin position="92"/>
        <end position="111"/>
    </location>
</feature>
<keyword evidence="10 18" id="KW-1278">Translocase</keyword>
<organism evidence="20">
    <name type="scientific">Brachystomella parvula</name>
    <dbReference type="NCBI Taxonomy" id="187611"/>
    <lineage>
        <taxon>Eukaryota</taxon>
        <taxon>Metazoa</taxon>
        <taxon>Ecdysozoa</taxon>
        <taxon>Arthropoda</taxon>
        <taxon>Hexapoda</taxon>
        <taxon>Collembola</taxon>
        <taxon>Poduromorpha</taxon>
        <taxon>Poduroidea</taxon>
        <taxon>Brachystomellidae</taxon>
        <taxon>Brachystomella</taxon>
    </lineage>
</organism>
<gene>
    <name evidence="20" type="primary">ND2</name>
</gene>
<evidence type="ECO:0000256" key="15">
    <source>
        <dbReference type="ARBA" id="ARBA00023128"/>
    </source>
</evidence>
<evidence type="ECO:0000256" key="17">
    <source>
        <dbReference type="ARBA" id="ARBA00049551"/>
    </source>
</evidence>
<keyword evidence="12 18" id="KW-1133">Transmembrane helix</keyword>
<comment type="subcellular location">
    <subcellularLocation>
        <location evidence="2 18">Mitochondrion inner membrane</location>
        <topology evidence="2 18">Multi-pass membrane protein</topology>
    </subcellularLocation>
</comment>
<comment type="function">
    <text evidence="18">Core subunit of the mitochondrial membrane respiratory chain NADH dehydrogenase (Complex I) which catalyzes electron transfer from NADH through the respiratory chain, using ubiquinone as an electron acceptor. Essential for the catalytic activity and assembly of complex I.</text>
</comment>
<evidence type="ECO:0000256" key="11">
    <source>
        <dbReference type="ARBA" id="ARBA00022982"/>
    </source>
</evidence>
<dbReference type="PANTHER" id="PTHR46552">
    <property type="entry name" value="NADH-UBIQUINONE OXIDOREDUCTASE CHAIN 2"/>
    <property type="match status" value="1"/>
</dbReference>
<keyword evidence="9 18" id="KW-0999">Mitochondrion inner membrane</keyword>
<evidence type="ECO:0000256" key="6">
    <source>
        <dbReference type="ARBA" id="ARBA00022448"/>
    </source>
</evidence>
<evidence type="ECO:0000256" key="5">
    <source>
        <dbReference type="ARBA" id="ARBA00021008"/>
    </source>
</evidence>